<dbReference type="AlphaFoldDB" id="A0A1I2BT88"/>
<dbReference type="EMBL" id="FONA01000014">
    <property type="protein sequence ID" value="SFE59237.1"/>
    <property type="molecule type" value="Genomic_DNA"/>
</dbReference>
<dbReference type="OrthoDB" id="1115578at2"/>
<gene>
    <name evidence="1" type="ORF">SAMN05444380_11431</name>
</gene>
<sequence>MSRKEFEQLLPLLEDIPEKEVIRPHIPVAVELQEAENLYWWCQNDKEPLVASGLDWSVVESLPERTDACRYAESVWKQYYHSRKERNSLLRKKIREGFALRTRLLQFFDFAFRNDSGWKGKSRAIKNSRKNVAMIQHLIDLSVIGKANAKILEAISFDMSLLDAAVRKSEELAYMYAQHNDEVAKQNRLMDLRNRSYTYLKQAMITIREHGRFAFRDCPGRRKGYISHYRKLH</sequence>
<dbReference type="STRING" id="385682.SAMN05444380_11431"/>
<organism evidence="1 2">
    <name type="scientific">Thermophagus xiamenensis</name>
    <dbReference type="NCBI Taxonomy" id="385682"/>
    <lineage>
        <taxon>Bacteria</taxon>
        <taxon>Pseudomonadati</taxon>
        <taxon>Bacteroidota</taxon>
        <taxon>Bacteroidia</taxon>
        <taxon>Marinilabiliales</taxon>
        <taxon>Marinilabiliaceae</taxon>
        <taxon>Thermophagus</taxon>
    </lineage>
</organism>
<dbReference type="Proteomes" id="UP000181976">
    <property type="component" value="Unassembled WGS sequence"/>
</dbReference>
<protein>
    <submittedName>
        <fullName evidence="1">Uncharacterized protein</fullName>
    </submittedName>
</protein>
<keyword evidence="2" id="KW-1185">Reference proteome</keyword>
<accession>A0A1I2BT88</accession>
<dbReference type="eggNOG" id="ENOG5030U7G">
    <property type="taxonomic scope" value="Bacteria"/>
</dbReference>
<name>A0A1I2BT88_9BACT</name>
<evidence type="ECO:0000313" key="1">
    <source>
        <dbReference type="EMBL" id="SFE59237.1"/>
    </source>
</evidence>
<dbReference type="InParanoid" id="A0A1I2BT88"/>
<dbReference type="RefSeq" id="WP_010527811.1">
    <property type="nucleotide sequence ID" value="NZ_AFSL01000063.1"/>
</dbReference>
<reference evidence="1 2" key="1">
    <citation type="submission" date="2016-10" db="EMBL/GenBank/DDBJ databases">
        <authorList>
            <person name="de Groot N.N."/>
        </authorList>
    </citation>
    <scope>NUCLEOTIDE SEQUENCE [LARGE SCALE GENOMIC DNA]</scope>
    <source>
        <strain evidence="1 2">DSM 19012</strain>
    </source>
</reference>
<proteinExistence type="predicted"/>
<evidence type="ECO:0000313" key="2">
    <source>
        <dbReference type="Proteomes" id="UP000181976"/>
    </source>
</evidence>